<evidence type="ECO:0000256" key="4">
    <source>
        <dbReference type="ARBA" id="ARBA00022691"/>
    </source>
</evidence>
<dbReference type="Proteomes" id="UP000830115">
    <property type="component" value="Chromosome"/>
</dbReference>
<keyword evidence="9" id="KW-1185">Reference proteome</keyword>
<dbReference type="SUPFAM" id="SSF53335">
    <property type="entry name" value="S-adenosyl-L-methionine-dependent methyltransferases"/>
    <property type="match status" value="1"/>
</dbReference>
<dbReference type="InterPro" id="IPR007848">
    <property type="entry name" value="Small_mtfrase_dom"/>
</dbReference>
<evidence type="ECO:0000313" key="8">
    <source>
        <dbReference type="EMBL" id="UQA93862.1"/>
    </source>
</evidence>
<dbReference type="Gene3D" id="3.40.50.150">
    <property type="entry name" value="Vaccinia Virus protein VP39"/>
    <property type="match status" value="1"/>
</dbReference>
<evidence type="ECO:0000256" key="5">
    <source>
        <dbReference type="ARBA" id="ARBA00048391"/>
    </source>
</evidence>
<feature type="region of interest" description="Disordered" evidence="6">
    <location>
        <begin position="277"/>
        <end position="322"/>
    </location>
</feature>
<evidence type="ECO:0000256" key="2">
    <source>
        <dbReference type="ARBA" id="ARBA00022603"/>
    </source>
</evidence>
<keyword evidence="3" id="KW-0808">Transferase</keyword>
<feature type="region of interest" description="Disordered" evidence="6">
    <location>
        <begin position="1"/>
        <end position="20"/>
    </location>
</feature>
<dbReference type="Pfam" id="PF05175">
    <property type="entry name" value="MTS"/>
    <property type="match status" value="1"/>
</dbReference>
<evidence type="ECO:0000256" key="3">
    <source>
        <dbReference type="ARBA" id="ARBA00022679"/>
    </source>
</evidence>
<comment type="catalytic activity">
    <reaction evidence="5">
        <text>L-glutaminyl-[peptide chain release factor] + S-adenosyl-L-methionine = N(5)-methyl-L-glutaminyl-[peptide chain release factor] + S-adenosyl-L-homocysteine + H(+)</text>
        <dbReference type="Rhea" id="RHEA:42896"/>
        <dbReference type="Rhea" id="RHEA-COMP:10271"/>
        <dbReference type="Rhea" id="RHEA-COMP:10272"/>
        <dbReference type="ChEBI" id="CHEBI:15378"/>
        <dbReference type="ChEBI" id="CHEBI:30011"/>
        <dbReference type="ChEBI" id="CHEBI:57856"/>
        <dbReference type="ChEBI" id="CHEBI:59789"/>
        <dbReference type="ChEBI" id="CHEBI:61891"/>
        <dbReference type="EC" id="2.1.1.297"/>
    </reaction>
</comment>
<gene>
    <name evidence="8" type="ORF">K9S39_20075</name>
</gene>
<dbReference type="InterPro" id="IPR050320">
    <property type="entry name" value="N5-glutamine_MTase"/>
</dbReference>
<feature type="compositionally biased region" description="Low complexity" evidence="6">
    <location>
        <begin position="311"/>
        <end position="322"/>
    </location>
</feature>
<dbReference type="NCBIfam" id="TIGR00536">
    <property type="entry name" value="hemK_fam"/>
    <property type="match status" value="1"/>
</dbReference>
<sequence length="322" mass="33616">MSTIPSPQSPLHLSTPSAPPALPAVPRSTVITRLRAAGCVFAEDEAELLLSTARTPAELAAMVERRVIGLPLEHVVGWAEFAGLRVAVDPGVFVPRRRTEFLVERAVGLAGALGRPRPVVVDLCCGSGAVGAALAAALDRVELHSADIEPAAVRCARRNTATAGGEVYEGDLFGPLPAGLRGRIDILVANVPYVPTEEVGLLPAEAREYEPLVALDGGADGLDVMRRVSAAAPAWLAPGGHLLVETSERQAPQAVETFARNGLLPRVTNDDERYATVVTGTRPARKPIPEPSRDPAAAPPPPSRPSPSPGCGPCCGPTSPWQ</sequence>
<evidence type="ECO:0000256" key="6">
    <source>
        <dbReference type="SAM" id="MobiDB-lite"/>
    </source>
</evidence>
<protein>
    <recommendedName>
        <fullName evidence="1">peptide chain release factor N(5)-glutamine methyltransferase</fullName>
        <ecNumber evidence="1">2.1.1.297</ecNumber>
    </recommendedName>
</protein>
<name>A0ABY4M8Y2_9ACTN</name>
<dbReference type="InterPro" id="IPR004556">
    <property type="entry name" value="HemK-like"/>
</dbReference>
<dbReference type="RefSeq" id="WP_248864733.1">
    <property type="nucleotide sequence ID" value="NZ_CP086322.1"/>
</dbReference>
<feature type="domain" description="Methyltransferase small" evidence="7">
    <location>
        <begin position="118"/>
        <end position="194"/>
    </location>
</feature>
<dbReference type="PANTHER" id="PTHR18895">
    <property type="entry name" value="HEMK METHYLTRANSFERASE"/>
    <property type="match status" value="1"/>
</dbReference>
<dbReference type="NCBIfam" id="TIGR03704">
    <property type="entry name" value="PrmC_rel_meth"/>
    <property type="match status" value="1"/>
</dbReference>
<dbReference type="InterPro" id="IPR022446">
    <property type="entry name" value="MeTrfrase_put"/>
</dbReference>
<dbReference type="EMBL" id="CP086322">
    <property type="protein sequence ID" value="UQA93862.1"/>
    <property type="molecule type" value="Genomic_DNA"/>
</dbReference>
<reference evidence="8" key="1">
    <citation type="submission" date="2021-10" db="EMBL/GenBank/DDBJ databases">
        <title>Streptomyces nigrumlapis sp.nov.,an antimicrobial producing actinobacterium isolated from Black Gobi rocks.</title>
        <authorList>
            <person name="Wen Y."/>
            <person name="Zhang W."/>
            <person name="Liu X.G."/>
        </authorList>
    </citation>
    <scope>NUCLEOTIDE SEQUENCE</scope>
    <source>
        <strain evidence="8">ST13-2-2</strain>
    </source>
</reference>
<evidence type="ECO:0000313" key="9">
    <source>
        <dbReference type="Proteomes" id="UP000830115"/>
    </source>
</evidence>
<dbReference type="InterPro" id="IPR029063">
    <property type="entry name" value="SAM-dependent_MTases_sf"/>
</dbReference>
<accession>A0ABY4M8Y2</accession>
<proteinExistence type="predicted"/>
<keyword evidence="2" id="KW-0489">Methyltransferase</keyword>
<evidence type="ECO:0000256" key="1">
    <source>
        <dbReference type="ARBA" id="ARBA00012771"/>
    </source>
</evidence>
<keyword evidence="4" id="KW-0949">S-adenosyl-L-methionine</keyword>
<dbReference type="EC" id="2.1.1.297" evidence="1"/>
<evidence type="ECO:0000259" key="7">
    <source>
        <dbReference type="Pfam" id="PF05175"/>
    </source>
</evidence>
<organism evidence="8 9">
    <name type="scientific">Streptomyces halobius</name>
    <dbReference type="NCBI Taxonomy" id="2879846"/>
    <lineage>
        <taxon>Bacteria</taxon>
        <taxon>Bacillati</taxon>
        <taxon>Actinomycetota</taxon>
        <taxon>Actinomycetes</taxon>
        <taxon>Kitasatosporales</taxon>
        <taxon>Streptomycetaceae</taxon>
        <taxon>Streptomyces</taxon>
    </lineage>
</organism>
<dbReference type="PANTHER" id="PTHR18895:SF74">
    <property type="entry name" value="MTRF1L RELEASE FACTOR GLUTAMINE METHYLTRANSFERASE"/>
    <property type="match status" value="1"/>
</dbReference>
<feature type="compositionally biased region" description="Pro residues" evidence="6">
    <location>
        <begin position="297"/>
        <end position="310"/>
    </location>
</feature>